<comment type="caution">
    <text evidence="1">The sequence shown here is derived from an EMBL/GenBank/DDBJ whole genome shotgun (WGS) entry which is preliminary data.</text>
</comment>
<gene>
    <name evidence="1" type="ORF">C1H76_1919</name>
</gene>
<dbReference type="Proteomes" id="UP000308133">
    <property type="component" value="Unassembled WGS sequence"/>
</dbReference>
<sequence>MRDDYDRKVGIHARYMVKQLGDNIKKIVQDEGVKYFDCDIYEKTHCAKDERNDRTWRRTGGTRGGLKYDYHPVREDCPPTLESE</sequence>
<name>A0A4U7B3B6_9PEZI</name>
<dbReference type="EMBL" id="PTQR01000024">
    <property type="protein sequence ID" value="TKX25773.1"/>
    <property type="molecule type" value="Genomic_DNA"/>
</dbReference>
<evidence type="ECO:0000313" key="2">
    <source>
        <dbReference type="Proteomes" id="UP000308133"/>
    </source>
</evidence>
<proteinExistence type="predicted"/>
<evidence type="ECO:0000313" key="1">
    <source>
        <dbReference type="EMBL" id="TKX25773.1"/>
    </source>
</evidence>
<dbReference type="AlphaFoldDB" id="A0A4U7B3B6"/>
<organism evidence="1 2">
    <name type="scientific">Elsinoe australis</name>
    <dbReference type="NCBI Taxonomy" id="40998"/>
    <lineage>
        <taxon>Eukaryota</taxon>
        <taxon>Fungi</taxon>
        <taxon>Dikarya</taxon>
        <taxon>Ascomycota</taxon>
        <taxon>Pezizomycotina</taxon>
        <taxon>Dothideomycetes</taxon>
        <taxon>Dothideomycetidae</taxon>
        <taxon>Myriangiales</taxon>
        <taxon>Elsinoaceae</taxon>
        <taxon>Elsinoe</taxon>
    </lineage>
</organism>
<protein>
    <submittedName>
        <fullName evidence="1">Uncharacterized protein</fullName>
    </submittedName>
</protein>
<reference evidence="1 2" key="1">
    <citation type="submission" date="2018-02" db="EMBL/GenBank/DDBJ databases">
        <title>Draft genome sequences of Elsinoe sp., causing black scab on jojoba.</title>
        <authorList>
            <person name="Stodart B."/>
            <person name="Jeffress S."/>
            <person name="Ash G."/>
            <person name="Arun Chinnappa K."/>
        </authorList>
    </citation>
    <scope>NUCLEOTIDE SEQUENCE [LARGE SCALE GENOMIC DNA]</scope>
    <source>
        <strain evidence="1 2">Hillstone_2</strain>
    </source>
</reference>
<accession>A0A4U7B3B6</accession>